<dbReference type="EMBL" id="CP149782">
    <property type="protein sequence ID" value="WYF43684.1"/>
    <property type="molecule type" value="Genomic_DNA"/>
</dbReference>
<gene>
    <name evidence="2" type="ORF">WDJ50_09670</name>
</gene>
<keyword evidence="1" id="KW-0732">Signal</keyword>
<organism evidence="2">
    <name type="scientific">Deinococcus sp. VB142</name>
    <dbReference type="NCBI Taxonomy" id="3112952"/>
    <lineage>
        <taxon>Bacteria</taxon>
        <taxon>Thermotogati</taxon>
        <taxon>Deinococcota</taxon>
        <taxon>Deinococci</taxon>
        <taxon>Deinococcales</taxon>
        <taxon>Deinococcaceae</taxon>
        <taxon>Deinococcus</taxon>
    </lineage>
</organism>
<accession>A0AAU6Q098</accession>
<dbReference type="AlphaFoldDB" id="A0AAU6Q098"/>
<sequence length="111" mass="12047">MNRLLALLFCGVLSLASASSVTLSPWQTARAERGTLTLLRVRDERCPPRAFCLMSGGVRATVLVRQGFHFRLVQVTWPGRAEVTPAGPLSLSRVSRRAGGAAPRLTFELGQ</sequence>
<proteinExistence type="predicted"/>
<dbReference type="RefSeq" id="WP_339094566.1">
    <property type="nucleotide sequence ID" value="NZ_CP149782.1"/>
</dbReference>
<name>A0AAU6Q098_9DEIO</name>
<reference evidence="2" key="1">
    <citation type="submission" date="2024-03" db="EMBL/GenBank/DDBJ databases">
        <title>Deinococcus weizhi sp. nov., isolated from human skin.</title>
        <authorList>
            <person name="Wei Z."/>
            <person name="Tian F."/>
            <person name="Yang C."/>
            <person name="Xin L.T."/>
            <person name="Wen Z.J."/>
            <person name="Lan K.C."/>
            <person name="Yu L."/>
            <person name="Zhe W."/>
            <person name="Dan F.D."/>
            <person name="Jun W."/>
            <person name="Rui Z."/>
            <person name="Yong X.J."/>
            <person name="Ting Y."/>
            <person name="Wei X."/>
            <person name="Xu Z.G."/>
            <person name="Xin Z."/>
            <person name="Dong F.G."/>
            <person name="Ni X.M."/>
            <person name="Zheng M.G."/>
            <person name="Chun Y."/>
            <person name="Qian W.X."/>
        </authorList>
    </citation>
    <scope>NUCLEOTIDE SEQUENCE</scope>
    <source>
        <strain evidence="2">VB142</strain>
    </source>
</reference>
<protein>
    <submittedName>
        <fullName evidence="2">Uncharacterized protein</fullName>
    </submittedName>
</protein>
<evidence type="ECO:0000256" key="1">
    <source>
        <dbReference type="SAM" id="SignalP"/>
    </source>
</evidence>
<feature type="chain" id="PRO_5043537270" evidence="1">
    <location>
        <begin position="19"/>
        <end position="111"/>
    </location>
</feature>
<feature type="signal peptide" evidence="1">
    <location>
        <begin position="1"/>
        <end position="18"/>
    </location>
</feature>
<evidence type="ECO:0000313" key="2">
    <source>
        <dbReference type="EMBL" id="WYF43684.1"/>
    </source>
</evidence>